<evidence type="ECO:0000313" key="3">
    <source>
        <dbReference type="WBParaSite" id="SSLN_0000295501-mRNA-1"/>
    </source>
</evidence>
<dbReference type="OrthoDB" id="6315675at2759"/>
<sequence length="112" mass="12053">MRQPLSQRRRSFIRLRTLASPQPCEPSGHPTFSAVTVATSVNGCFVCGSKAFNVCIMQPLLLGQQMAEGCIFVIKPVLVLTTCAIEDIQGVHLDCVPQLTSSVFNGGVLFGD</sequence>
<reference evidence="1 2" key="2">
    <citation type="submission" date="2018-11" db="EMBL/GenBank/DDBJ databases">
        <authorList>
            <consortium name="Pathogen Informatics"/>
        </authorList>
    </citation>
    <scope>NUCLEOTIDE SEQUENCE [LARGE SCALE GENOMIC DNA]</scope>
    <source>
        <strain evidence="1 2">NST_G2</strain>
    </source>
</reference>
<dbReference type="EMBL" id="UYSU01032358">
    <property type="protein sequence ID" value="VDL89245.1"/>
    <property type="molecule type" value="Genomic_DNA"/>
</dbReference>
<protein>
    <submittedName>
        <fullName evidence="1 3">Uncharacterized protein</fullName>
    </submittedName>
</protein>
<name>A0A183SF62_SCHSO</name>
<accession>A0A183SF62</accession>
<dbReference type="WBParaSite" id="SSLN_0000295501-mRNA-1">
    <property type="protein sequence ID" value="SSLN_0000295501-mRNA-1"/>
    <property type="gene ID" value="SSLN_0000295501"/>
</dbReference>
<gene>
    <name evidence="1" type="ORF">SSLN_LOCUS2860</name>
</gene>
<keyword evidence="2" id="KW-1185">Reference proteome</keyword>
<evidence type="ECO:0000313" key="2">
    <source>
        <dbReference type="Proteomes" id="UP000275846"/>
    </source>
</evidence>
<organism evidence="3">
    <name type="scientific">Schistocephalus solidus</name>
    <name type="common">Tapeworm</name>
    <dbReference type="NCBI Taxonomy" id="70667"/>
    <lineage>
        <taxon>Eukaryota</taxon>
        <taxon>Metazoa</taxon>
        <taxon>Spiralia</taxon>
        <taxon>Lophotrochozoa</taxon>
        <taxon>Platyhelminthes</taxon>
        <taxon>Cestoda</taxon>
        <taxon>Eucestoda</taxon>
        <taxon>Diphyllobothriidea</taxon>
        <taxon>Diphyllobothriidae</taxon>
        <taxon>Schistocephalus</taxon>
    </lineage>
</organism>
<dbReference type="AlphaFoldDB" id="A0A183SF62"/>
<evidence type="ECO:0000313" key="1">
    <source>
        <dbReference type="EMBL" id="VDL89245.1"/>
    </source>
</evidence>
<reference evidence="3" key="1">
    <citation type="submission" date="2016-06" db="UniProtKB">
        <authorList>
            <consortium name="WormBaseParasite"/>
        </authorList>
    </citation>
    <scope>IDENTIFICATION</scope>
</reference>
<proteinExistence type="predicted"/>
<dbReference type="Proteomes" id="UP000275846">
    <property type="component" value="Unassembled WGS sequence"/>
</dbReference>